<dbReference type="InterPro" id="IPR001539">
    <property type="entry name" value="Peptidase_U32"/>
</dbReference>
<dbReference type="EMBL" id="BAAFSF010000004">
    <property type="protein sequence ID" value="GAB1252134.1"/>
    <property type="molecule type" value="Genomic_DNA"/>
</dbReference>
<dbReference type="RefSeq" id="WP_411915901.1">
    <property type="nucleotide sequence ID" value="NZ_BAAFSF010000004.1"/>
</dbReference>
<name>A0ABQ0E364_9PORP</name>
<accession>A0ABQ0E364</accession>
<dbReference type="Pfam" id="PF01136">
    <property type="entry name" value="Peptidase_U32"/>
    <property type="match status" value="1"/>
</dbReference>
<evidence type="ECO:0000313" key="4">
    <source>
        <dbReference type="EMBL" id="GAB1252134.1"/>
    </source>
</evidence>
<sequence>MEKKDKYCESDFELMAPVGSYESLQAAIHAGADSVYFGISKLNMRSGSAANFGWDDLSQITSICREAGVKSYLTLNTILYDDDLALMREIIDRAKESEVSAIIASDVAAMTYAAERGVAVHLSTQLNITNAEALSFYARFADVVVLARELNLDQVSAIHRAIEEQPIQGPNGRPVRIEMFAHGALCMAVSGKCYLSLHELGRSANRGACGQVCRRSYRVFDETSDIELKVENSNIMSPKDLKTVHFINKMMDAGVRVFKIEGRARGPEYVHTVVSVYKEAIRAVCNGTYSPEKIAEWDERLATVFNRGFWNGYYLGQRLGEWTPIYGSAATREKVFVGKITNYFSKLGVAEVLLEAGSLAQGDRIIITGPTTGLVEEDLAEIRLDLKPVAEAPKGSVISIPVPEKVRPNDRVYRFNERQNTQQSFNQ</sequence>
<keyword evidence="2" id="KW-0378">Hydrolase</keyword>
<dbReference type="Proteomes" id="UP001628220">
    <property type="component" value="Unassembled WGS sequence"/>
</dbReference>
<evidence type="ECO:0000256" key="1">
    <source>
        <dbReference type="ARBA" id="ARBA00022670"/>
    </source>
</evidence>
<comment type="caution">
    <text evidence="4">The sequence shown here is derived from an EMBL/GenBank/DDBJ whole genome shotgun (WGS) entry which is preliminary data.</text>
</comment>
<evidence type="ECO:0000313" key="5">
    <source>
        <dbReference type="Proteomes" id="UP001628220"/>
    </source>
</evidence>
<dbReference type="PANTHER" id="PTHR30217">
    <property type="entry name" value="PEPTIDASE U32 FAMILY"/>
    <property type="match status" value="1"/>
</dbReference>
<reference evidence="4 5" key="1">
    <citation type="journal article" date="2025" name="Int. J. Syst. Evol. Microbiol.">
        <title>Desulfovibrio falkowii sp. nov., Porphyromonas miyakawae sp. nov., Mediterraneibacter flintii sp. nov. and Owariibacterium komagatae gen. nov., sp. nov., isolated from human faeces.</title>
        <authorList>
            <person name="Hamaguchi T."/>
            <person name="Ohara M."/>
            <person name="Hisatomi A."/>
            <person name="Sekiguchi K."/>
            <person name="Takeda J.I."/>
            <person name="Ueyama J."/>
            <person name="Ito M."/>
            <person name="Nishiwaki H."/>
            <person name="Ogi T."/>
            <person name="Hirayama M."/>
            <person name="Ohkuma M."/>
            <person name="Sakamoto M."/>
            <person name="Ohno K."/>
        </authorList>
    </citation>
    <scope>NUCLEOTIDE SEQUENCE [LARGE SCALE GENOMIC DNA]</scope>
    <source>
        <strain evidence="4 5">13CB11C</strain>
    </source>
</reference>
<protein>
    <submittedName>
        <fullName evidence="4">Peptidase U32 family protein</fullName>
    </submittedName>
</protein>
<keyword evidence="1" id="KW-0645">Protease</keyword>
<comment type="similarity">
    <text evidence="3">Belongs to the peptidase U32 family.</text>
</comment>
<evidence type="ECO:0000256" key="2">
    <source>
        <dbReference type="ARBA" id="ARBA00022801"/>
    </source>
</evidence>
<dbReference type="PROSITE" id="PS01276">
    <property type="entry name" value="PEPTIDASE_U32"/>
    <property type="match status" value="1"/>
</dbReference>
<dbReference type="InterPro" id="IPR051454">
    <property type="entry name" value="RNA/ubiquinone_mod_enzymes"/>
</dbReference>
<gene>
    <name evidence="4" type="ORF">Tsumi_12400</name>
</gene>
<evidence type="ECO:0000256" key="3">
    <source>
        <dbReference type="ARBA" id="ARBA00038374"/>
    </source>
</evidence>
<keyword evidence="5" id="KW-1185">Reference proteome</keyword>
<organism evidence="4 5">
    <name type="scientific">Porphyromonas miyakawae</name>
    <dbReference type="NCBI Taxonomy" id="3137470"/>
    <lineage>
        <taxon>Bacteria</taxon>
        <taxon>Pseudomonadati</taxon>
        <taxon>Bacteroidota</taxon>
        <taxon>Bacteroidia</taxon>
        <taxon>Bacteroidales</taxon>
        <taxon>Porphyromonadaceae</taxon>
        <taxon>Porphyromonas</taxon>
    </lineage>
</organism>
<dbReference type="PANTHER" id="PTHR30217:SF6">
    <property type="entry name" value="TRNA HYDROXYLATION PROTEIN P"/>
    <property type="match status" value="1"/>
</dbReference>
<proteinExistence type="inferred from homology"/>